<dbReference type="PROSITE" id="PS50198">
    <property type="entry name" value="PPIC_PPIASE_2"/>
    <property type="match status" value="1"/>
</dbReference>
<feature type="chain" id="PRO_5015839247" evidence="3">
    <location>
        <begin position="23"/>
        <end position="475"/>
    </location>
</feature>
<dbReference type="EMBL" id="QFOI01000019">
    <property type="protein sequence ID" value="PZP51864.1"/>
    <property type="molecule type" value="Genomic_DNA"/>
</dbReference>
<proteinExistence type="predicted"/>
<dbReference type="InterPro" id="IPR046357">
    <property type="entry name" value="PPIase_dom_sf"/>
</dbReference>
<gene>
    <name evidence="5" type="ORF">DI598_02160</name>
</gene>
<keyword evidence="2" id="KW-0697">Rotamase</keyword>
<feature type="signal peptide" evidence="3">
    <location>
        <begin position="1"/>
        <end position="22"/>
    </location>
</feature>
<dbReference type="SUPFAM" id="SSF109998">
    <property type="entry name" value="Triger factor/SurA peptide-binding domain-like"/>
    <property type="match status" value="1"/>
</dbReference>
<evidence type="ECO:0000256" key="3">
    <source>
        <dbReference type="SAM" id="SignalP"/>
    </source>
</evidence>
<evidence type="ECO:0000256" key="1">
    <source>
        <dbReference type="ARBA" id="ARBA00022729"/>
    </source>
</evidence>
<dbReference type="SUPFAM" id="SSF54534">
    <property type="entry name" value="FKBP-like"/>
    <property type="match status" value="1"/>
</dbReference>
<evidence type="ECO:0000313" key="5">
    <source>
        <dbReference type="EMBL" id="PZP51864.1"/>
    </source>
</evidence>
<keyword evidence="1 3" id="KW-0732">Signal</keyword>
<comment type="caution">
    <text evidence="5">The sequence shown here is derived from an EMBL/GenBank/DDBJ whole genome shotgun (WGS) entry which is preliminary data.</text>
</comment>
<evidence type="ECO:0000313" key="6">
    <source>
        <dbReference type="Proteomes" id="UP000249645"/>
    </source>
</evidence>
<dbReference type="Proteomes" id="UP000249645">
    <property type="component" value="Unassembled WGS sequence"/>
</dbReference>
<dbReference type="Gene3D" id="1.10.4030.10">
    <property type="entry name" value="Porin chaperone SurA, peptide-binding domain"/>
    <property type="match status" value="1"/>
</dbReference>
<dbReference type="InterPro" id="IPR050280">
    <property type="entry name" value="OMP_Chaperone_SurA"/>
</dbReference>
<dbReference type="PANTHER" id="PTHR47637:SF1">
    <property type="entry name" value="CHAPERONE SURA"/>
    <property type="match status" value="1"/>
</dbReference>
<dbReference type="InterPro" id="IPR027304">
    <property type="entry name" value="Trigger_fact/SurA_dom_sf"/>
</dbReference>
<dbReference type="Gene3D" id="3.10.50.40">
    <property type="match status" value="2"/>
</dbReference>
<feature type="domain" description="PpiC" evidence="4">
    <location>
        <begin position="179"/>
        <end position="281"/>
    </location>
</feature>
<dbReference type="InterPro" id="IPR000297">
    <property type="entry name" value="PPIase_PpiC"/>
</dbReference>
<organism evidence="5 6">
    <name type="scientific">Pseudopedobacter saltans</name>
    <dbReference type="NCBI Taxonomy" id="151895"/>
    <lineage>
        <taxon>Bacteria</taxon>
        <taxon>Pseudomonadati</taxon>
        <taxon>Bacteroidota</taxon>
        <taxon>Sphingobacteriia</taxon>
        <taxon>Sphingobacteriales</taxon>
        <taxon>Sphingobacteriaceae</taxon>
        <taxon>Pseudopedobacter</taxon>
    </lineage>
</organism>
<dbReference type="GO" id="GO:0003755">
    <property type="term" value="F:peptidyl-prolyl cis-trans isomerase activity"/>
    <property type="evidence" value="ECO:0007669"/>
    <property type="project" value="UniProtKB-KW"/>
</dbReference>
<sequence length="475" mass="53924">MVIMKRLVLASSLLLSVCLGHAQQQKILADKILAQIGGNIILQSDIDNAIRDYKRNEDPSVGSQLPPDPECQFLKTMLTRKALVIQAERDSLPVSDEEINGKLDNQIRYFVSMAGGREEFERNAGKTIYQFREDNRPYMRDQMLSQNMQQKIVSSVKITPEEVEAYYNQIPKDSLRYYESQLEISEIVMHPKANKDVEDLLIEQLLGYKKEVESGKRKFVDLVKLYSKEPGASESGGMFTMNRLSKQVDPAFTSAAFRLKDGQISPPVKSAFGYHLIQMVTRVGDDATVRHLLLIPPISDADIKITVDSMETVRKYILDKKITFSGAVSVYNEDDQLKYTGGNYVNQEGSTSVTYDQIQDPTLLTSIKNMQPGDISTPQVFQDPNNNRGQNSSVRLIYLRSKSEPHRENLKDDYDKISARALQLKQEKVMNEWIQKHIPTFYVHLDKNASKGCPALTEWQKVSDELDNGQQTVVN</sequence>
<keyword evidence="2 5" id="KW-0413">Isomerase</keyword>
<evidence type="ECO:0000256" key="2">
    <source>
        <dbReference type="PROSITE-ProRule" id="PRU00278"/>
    </source>
</evidence>
<dbReference type="Pfam" id="PF00639">
    <property type="entry name" value="Rotamase"/>
    <property type="match status" value="1"/>
</dbReference>
<protein>
    <submittedName>
        <fullName evidence="5">Peptidylprolyl isomerase</fullName>
    </submittedName>
</protein>
<accession>A0A2W5FC73</accession>
<dbReference type="PANTHER" id="PTHR47637">
    <property type="entry name" value="CHAPERONE SURA"/>
    <property type="match status" value="1"/>
</dbReference>
<evidence type="ECO:0000259" key="4">
    <source>
        <dbReference type="PROSITE" id="PS50198"/>
    </source>
</evidence>
<reference evidence="5 6" key="1">
    <citation type="submission" date="2017-11" db="EMBL/GenBank/DDBJ databases">
        <title>Infants hospitalized years apart are colonized by the same room-sourced microbial strains.</title>
        <authorList>
            <person name="Brooks B."/>
            <person name="Olm M.R."/>
            <person name="Firek B.A."/>
            <person name="Baker R."/>
            <person name="Thomas B.C."/>
            <person name="Morowitz M.J."/>
            <person name="Banfield J.F."/>
        </authorList>
    </citation>
    <scope>NUCLEOTIDE SEQUENCE [LARGE SCALE GENOMIC DNA]</scope>
    <source>
        <strain evidence="5">S2_009_000_R2_76</strain>
    </source>
</reference>
<name>A0A2W5FC73_9SPHI</name>
<dbReference type="AlphaFoldDB" id="A0A2W5FC73"/>